<dbReference type="InterPro" id="IPR031964">
    <property type="entry name" value="CARD_dom"/>
</dbReference>
<keyword evidence="1" id="KW-0597">Phosphoprotein</keyword>
<feature type="region of interest" description="Disordered" evidence="5">
    <location>
        <begin position="248"/>
        <end position="449"/>
    </location>
</feature>
<evidence type="ECO:0000256" key="1">
    <source>
        <dbReference type="ARBA" id="ARBA00022553"/>
    </source>
</evidence>
<feature type="compositionally biased region" description="Low complexity" evidence="5">
    <location>
        <begin position="103"/>
        <end position="114"/>
    </location>
</feature>
<feature type="compositionally biased region" description="Pro residues" evidence="5">
    <location>
        <begin position="514"/>
        <end position="529"/>
    </location>
</feature>
<dbReference type="Pfam" id="PF16739">
    <property type="entry name" value="CARD_2"/>
    <property type="match status" value="1"/>
</dbReference>
<proteinExistence type="predicted"/>
<keyword evidence="3" id="KW-0832">Ubl conjugation</keyword>
<evidence type="ECO:0000313" key="8">
    <source>
        <dbReference type="Proteomes" id="UP000693946"/>
    </source>
</evidence>
<evidence type="ECO:0000256" key="4">
    <source>
        <dbReference type="ARBA" id="ARBA00022859"/>
    </source>
</evidence>
<evidence type="ECO:0000313" key="7">
    <source>
        <dbReference type="EMBL" id="KAG7510806.1"/>
    </source>
</evidence>
<feature type="region of interest" description="Disordered" evidence="5">
    <location>
        <begin position="98"/>
        <end position="233"/>
    </location>
</feature>
<feature type="compositionally biased region" description="Low complexity" evidence="5">
    <location>
        <begin position="123"/>
        <end position="139"/>
    </location>
</feature>
<evidence type="ECO:0000256" key="2">
    <source>
        <dbReference type="ARBA" id="ARBA00022588"/>
    </source>
</evidence>
<sequence length="571" mass="60445">MAYASDKLYNGYLRGKASDIVFKVKVKDVMVYLPCLTTHDRENIDAKFETRGNTEAMMLLLDCMRRRENWPEQFITALEACEHPTIAAEIKAKYDTLRGVNNPSPSSPSTTATRAHAHPAPPAGHLSSPESAGAAVAPPAKAPAPPEPAPQTSPPLEVPMLPQSPSGQQPNIPKAVSPPKPVPEPPQPSQTEVAAVPSTPPPSPETPLTPADSAHKGEEVIAHQEPEENSESYFMDVPVEVNLMPEVTPPGVGLVETDSPLQPDPLKTAATTEIRQPESPPQVNSDVTDGSSFRILTPEKPPVQDTMPPVGKVPAAVLEPEETSEPSTIQETETAAPASPHPDDDGMDASITDDNSLCLSKPDVLISVPPPPSHNGPTLPAYNPPVGPYSGDSARLEISYPASESVGSSSIPACSTDTSTTKDTDSGLPCQENSVASNPQEPAENHLESTCQSLEMMDVQEHVGHLSEDVSILDGDSPNSVINSEADRTITPSPISSFTTSAAGTESKLNAHPSPEPAPPVNKPKPQTLPPAGKERHACRSNIKYTVAAAGVAALALVMAWKFRKGILLRR</sequence>
<dbReference type="Proteomes" id="UP000693946">
    <property type="component" value="Linkage Group LG16"/>
</dbReference>
<dbReference type="EMBL" id="JAGKHQ010000008">
    <property type="protein sequence ID" value="KAG7510806.1"/>
    <property type="molecule type" value="Genomic_DNA"/>
</dbReference>
<feature type="domain" description="Caspase recruitment" evidence="6">
    <location>
        <begin position="6"/>
        <end position="93"/>
    </location>
</feature>
<feature type="compositionally biased region" description="Polar residues" evidence="5">
    <location>
        <begin position="431"/>
        <end position="440"/>
    </location>
</feature>
<feature type="compositionally biased region" description="Polar residues" evidence="5">
    <location>
        <begin position="281"/>
        <end position="291"/>
    </location>
</feature>
<dbReference type="GO" id="GO:0045087">
    <property type="term" value="P:innate immune response"/>
    <property type="evidence" value="ECO:0007669"/>
    <property type="project" value="UniProtKB-KW"/>
</dbReference>
<reference evidence="7 8" key="1">
    <citation type="journal article" date="2021" name="Sci. Rep.">
        <title>Chromosome anchoring in Senegalese sole (Solea senegalensis) reveals sex-associated markers and genome rearrangements in flatfish.</title>
        <authorList>
            <person name="Guerrero-Cozar I."/>
            <person name="Gomez-Garrido J."/>
            <person name="Berbel C."/>
            <person name="Martinez-Blanch J.F."/>
            <person name="Alioto T."/>
            <person name="Claros M.G."/>
            <person name="Gagnaire P.A."/>
            <person name="Manchado M."/>
        </authorList>
    </citation>
    <scope>NUCLEOTIDE SEQUENCE [LARGE SCALE GENOMIC DNA]</scope>
    <source>
        <strain evidence="7">Sse05_10M</strain>
    </source>
</reference>
<dbReference type="AlphaFoldDB" id="A0AAV6RZE4"/>
<feature type="compositionally biased region" description="Pro residues" evidence="5">
    <location>
        <begin position="140"/>
        <end position="157"/>
    </location>
</feature>
<comment type="caution">
    <text evidence="7">The sequence shown here is derived from an EMBL/GenBank/DDBJ whole genome shotgun (WGS) entry which is preliminary data.</text>
</comment>
<keyword evidence="2" id="KW-0399">Innate immunity</keyword>
<feature type="compositionally biased region" description="Pro residues" evidence="5">
    <location>
        <begin position="198"/>
        <end position="207"/>
    </location>
</feature>
<feature type="compositionally biased region" description="Pro residues" evidence="5">
    <location>
        <begin position="176"/>
        <end position="188"/>
    </location>
</feature>
<keyword evidence="4" id="KW-0391">Immunity</keyword>
<accession>A0AAV6RZE4</accession>
<evidence type="ECO:0000256" key="3">
    <source>
        <dbReference type="ARBA" id="ARBA00022843"/>
    </source>
</evidence>
<protein>
    <recommendedName>
        <fullName evidence="6">Caspase recruitment domain-containing protein</fullName>
    </recommendedName>
</protein>
<evidence type="ECO:0000259" key="6">
    <source>
        <dbReference type="Pfam" id="PF16739"/>
    </source>
</evidence>
<feature type="compositionally biased region" description="Low complexity" evidence="5">
    <location>
        <begin position="489"/>
        <end position="501"/>
    </location>
</feature>
<keyword evidence="8" id="KW-1185">Reference proteome</keyword>
<feature type="region of interest" description="Disordered" evidence="5">
    <location>
        <begin position="470"/>
        <end position="536"/>
    </location>
</feature>
<evidence type="ECO:0000256" key="5">
    <source>
        <dbReference type="SAM" id="MobiDB-lite"/>
    </source>
</evidence>
<organism evidence="7 8">
    <name type="scientific">Solea senegalensis</name>
    <name type="common">Senegalese sole</name>
    <dbReference type="NCBI Taxonomy" id="28829"/>
    <lineage>
        <taxon>Eukaryota</taxon>
        <taxon>Metazoa</taxon>
        <taxon>Chordata</taxon>
        <taxon>Craniata</taxon>
        <taxon>Vertebrata</taxon>
        <taxon>Euteleostomi</taxon>
        <taxon>Actinopterygii</taxon>
        <taxon>Neopterygii</taxon>
        <taxon>Teleostei</taxon>
        <taxon>Neoteleostei</taxon>
        <taxon>Acanthomorphata</taxon>
        <taxon>Carangaria</taxon>
        <taxon>Pleuronectiformes</taxon>
        <taxon>Pleuronectoidei</taxon>
        <taxon>Soleidae</taxon>
        <taxon>Solea</taxon>
    </lineage>
</organism>
<feature type="compositionally biased region" description="Basic and acidic residues" evidence="5">
    <location>
        <begin position="213"/>
        <end position="226"/>
    </location>
</feature>
<gene>
    <name evidence="7" type="ORF">JOB18_032433</name>
</gene>
<dbReference type="GO" id="GO:0005737">
    <property type="term" value="C:cytoplasm"/>
    <property type="evidence" value="ECO:0007669"/>
    <property type="project" value="UniProtKB-ARBA"/>
</dbReference>
<name>A0AAV6RZE4_SOLSE</name>